<feature type="compositionally biased region" description="Low complexity" evidence="8">
    <location>
        <begin position="292"/>
        <end position="318"/>
    </location>
</feature>
<dbReference type="GO" id="GO:1990414">
    <property type="term" value="P:replication-born double-strand break repair via sister chromatid exchange"/>
    <property type="evidence" value="ECO:0007669"/>
    <property type="project" value="TreeGrafter"/>
</dbReference>
<dbReference type="Pfam" id="PF12765">
    <property type="entry name" value="Cohesin_HEAT"/>
    <property type="match status" value="1"/>
</dbReference>
<dbReference type="SUPFAM" id="SSF48371">
    <property type="entry name" value="ARM repeat"/>
    <property type="match status" value="1"/>
</dbReference>
<evidence type="ECO:0000256" key="4">
    <source>
        <dbReference type="ARBA" id="ARBA00023242"/>
    </source>
</evidence>
<dbReference type="GO" id="GO:0090694">
    <property type="term" value="C:Scc2-Scc4 cohesin loading complex"/>
    <property type="evidence" value="ECO:0007669"/>
    <property type="project" value="TreeGrafter"/>
</dbReference>
<dbReference type="PANTHER" id="PTHR21704:SF18">
    <property type="entry name" value="NIPPED-B-LIKE PROTEIN"/>
    <property type="match status" value="1"/>
</dbReference>
<proteinExistence type="inferred from homology"/>
<dbReference type="EMBL" id="JAVYJV010000040">
    <property type="protein sequence ID" value="KAK4337295.1"/>
    <property type="molecule type" value="Genomic_DNA"/>
</dbReference>
<keyword evidence="7" id="KW-0175">Coiled coil</keyword>
<evidence type="ECO:0000313" key="10">
    <source>
        <dbReference type="EMBL" id="KAK4337295.1"/>
    </source>
</evidence>
<evidence type="ECO:0000256" key="3">
    <source>
        <dbReference type="ARBA" id="ARBA00022737"/>
    </source>
</evidence>
<dbReference type="InterPro" id="IPR026003">
    <property type="entry name" value="Cohesin_HEAT"/>
</dbReference>
<evidence type="ECO:0000256" key="5">
    <source>
        <dbReference type="ARBA" id="ARBA00023306"/>
    </source>
</evidence>
<feature type="region of interest" description="Disordered" evidence="8">
    <location>
        <begin position="1834"/>
        <end position="1854"/>
    </location>
</feature>
<keyword evidence="4 6" id="KW-0539">Nucleus</keyword>
<feature type="domain" description="Sister chromatid cohesion C-terminal" evidence="9">
    <location>
        <begin position="1732"/>
        <end position="1942"/>
    </location>
</feature>
<name>A0AAE1QPC5_9SOLA</name>
<evidence type="ECO:0000256" key="6">
    <source>
        <dbReference type="RuleBase" id="RU364107"/>
    </source>
</evidence>
<dbReference type="GO" id="GO:0034087">
    <property type="term" value="P:establishment of mitotic sister chromatid cohesion"/>
    <property type="evidence" value="ECO:0007669"/>
    <property type="project" value="TreeGrafter"/>
</dbReference>
<dbReference type="Pfam" id="PF12830">
    <property type="entry name" value="Nipped-B_C"/>
    <property type="match status" value="1"/>
</dbReference>
<keyword evidence="3 6" id="KW-0677">Repeat</keyword>
<dbReference type="Proteomes" id="UP001291623">
    <property type="component" value="Unassembled WGS sequence"/>
</dbReference>
<sequence length="2080" mass="236904">MNQSNVNFNVNPGVPGSQQYAAMNPHMTNTNVLATSVNLSSIQSLTDLLIELPVPQENHSQFIKEQVLITSNEQKQHFQSNLNNELVQHYLTHQLTNPLLVAKQQMQEMNLVWTNKNIIKSENKEDQIQFTPEHQANALLLKFVKEKNIFHDHVVLPPIRQSFNNQSQQNTPTHQFNEPLGRQTRSQGQAYWNPFINEQQNPQNQQPINQPQHIQQQMNTQFNQPNQQEIVQNQQMPINNQHLNNQQIIQNQAPNKLMQTNKNQMYSNDNSNSNSSFADNNNLVTNPMISPSTSNSYVNSQQNNFNSSVQNQFNQPQNYQSPSLASNKVNNQASQDYKNVENGQSNYQDIRNQIEYDDSYSSLGDRVKSKKRTNRVNNYVENQSNNQSQINNNQFTNSVPESFPEKTNVYNELNSLINSQSDNYTVSKKSKNKTHKQSKEDKRAYASSPPESFAPQLASANLSVPPTEKFEAMLNELFNINSKSKKKSDFEDDEDDDDERKKKKKLKAKLNGEGITDSDTTMFDITLNSSTLLHFINLTAKLKKSNLMKTISTSKLSNLLTVLTQQIAIQKASLKNKRKKDTNSSDEEDDEDSSSFSMLLEKFEQCSDCCLVALNIMTSKGMSSKIYLEECIEQIVAFINCTISQYTSIGSALTNTSTPVSTPKKSSSKGSKKNSSSNSIVANKKVLFKMYNKWSELVSCLVELMNIHAGSLTDTLVLATTRVALNAFFLENLNINSVNSPAHSSNEIQLNALKLTTVIFSQYIDHRIAILEEIIHSISRLSKTKRGRVYYKVEGDDKSAVISMFSALSFKLIQCIFSVSSFKKNPENIILENGLKDSKESAIREKQQKIKELRSQYDDALKISYTFLNSFLKKCVGSSASSESDFRVLFEDLVNDLMIVLHKPNWPAAQLISQTLIKLLINNVSGNTSTKSPKGASSNAQIMSQLKLTSLDHLGTLCSRYAKELSTVDNLKEKIKESLTSLLNNEISIRKDDENKDSKKIKKDKKKKLSNKTEPVYNELLENPESFIKELWKHLMRYSDEENLLEEKNLFSAIWLREMEREFEQKEKSQNSENNELENSNNNNSEEIGGLVPTNAQELFSKKARKFISIYKNASNPAHDDGEYRVIDYKTAESIVKYFDITQPTTTKSFEFALAHVIATLSSTSNTIIRSRAMKSLSTILNNAPQNYAISLLSRSDLQKATKAALLDASSSVREATIDLIGKFILKSNSEELIDSYYEIITERILDAGVSVRKRVIKILREICMSYSSYKKIPEICSKIIKRINDDGEGIRKLVSETFTSMWFKEETSTEDVKLKVNCILHVVETVISERIGTEWLNQLLTSLLASPNDPNLKSIKTDDDIIKHQSVEKVVQVTNASTQIVNVLIRDVLCSMDLDQPNNYKSMMLSAMTTIWLFGKVCPKLLVDHISTIQSYLTMRCNTSLDIMIMVKVVQIIENVLPKLINPSEYLLTGIEEELTKNILQSSPQVLLACVSCLSSLIHTHTKNKQLAQDLFKKFFNLLSYLSDHPEIAQQKAQRPKLLRSLFTCGLFAKYFEFIENKEELFNIMVGLVNKNCPTIEEEFRTEESYLTEFSTYGSDFEHTIQMTHVEQTDITKVPIDLDLLLKALTGLGFMFERNPVFSLREDTQKIYKSILNKKLTKKSEFPIKFPEDFLVKVAPNKLQFEESTICCVLKNLTNYLSDELNSEMSLTIEWSKENLKSMVSDEGDTNSVQSSIIQLYLDDVVKCTLSPLLNVRKAAVNLIHIIHNGGIVHPLQLVPYLIAMSSDDDIVIRARADHVLHEIERKYHGFVSMKAKHGITLSYQLHSASGKRGFRIDNVSQSNNNSTQASAPPNVNAMSTSEDQYIIARLSTLYSVVSNNRQSRRAFIGSLLKHFEITNSTTFPQNSMEDQFQSGEILQYICDNLIWLPYSVWDEPLYILYQLELSISSNANHSHSLFKEILLLEDDDDDELDEIKDEQKYVEKLNRQQQAKYQLLSYTSELAVKELNNCLKAFYLLNWAKQIFRELFSITDAKMQDYSPNEVQKVWDKQLHRKNQSIDAVENVDFGFVGFANDEDVVNEQD</sequence>
<dbReference type="InterPro" id="IPR024986">
    <property type="entry name" value="Nipped-B_C"/>
</dbReference>
<dbReference type="InterPro" id="IPR016024">
    <property type="entry name" value="ARM-type_fold"/>
</dbReference>
<evidence type="ECO:0000259" key="9">
    <source>
        <dbReference type="Pfam" id="PF12830"/>
    </source>
</evidence>
<dbReference type="InterPro" id="IPR033031">
    <property type="entry name" value="Scc2/Nipped-B"/>
</dbReference>
<dbReference type="GO" id="GO:0140588">
    <property type="term" value="P:chromatin looping"/>
    <property type="evidence" value="ECO:0007669"/>
    <property type="project" value="InterPro"/>
</dbReference>
<dbReference type="GO" id="GO:0071169">
    <property type="term" value="P:establishment of protein localization to chromatin"/>
    <property type="evidence" value="ECO:0007669"/>
    <property type="project" value="TreeGrafter"/>
</dbReference>
<gene>
    <name evidence="10" type="ORF">RND71_044120</name>
</gene>
<feature type="compositionally biased region" description="Low complexity" evidence="8">
    <location>
        <begin position="1838"/>
        <end position="1852"/>
    </location>
</feature>
<feature type="region of interest" description="Disordered" evidence="8">
    <location>
        <begin position="574"/>
        <end position="593"/>
    </location>
</feature>
<accession>A0AAE1QPC5</accession>
<evidence type="ECO:0000256" key="1">
    <source>
        <dbReference type="ARBA" id="ARBA00004123"/>
    </source>
</evidence>
<dbReference type="GO" id="GO:0003682">
    <property type="term" value="F:chromatin binding"/>
    <property type="evidence" value="ECO:0007669"/>
    <property type="project" value="TreeGrafter"/>
</dbReference>
<feature type="compositionally biased region" description="Low complexity" evidence="8">
    <location>
        <begin position="267"/>
        <end position="282"/>
    </location>
</feature>
<evidence type="ECO:0000256" key="8">
    <source>
        <dbReference type="SAM" id="MobiDB-lite"/>
    </source>
</evidence>
<keyword evidence="11" id="KW-1185">Reference proteome</keyword>
<protein>
    <recommendedName>
        <fullName evidence="6">Sister chromatid cohesion protein</fullName>
    </recommendedName>
</protein>
<feature type="compositionally biased region" description="Polar residues" evidence="8">
    <location>
        <begin position="163"/>
        <end position="176"/>
    </location>
</feature>
<reference evidence="10" key="1">
    <citation type="submission" date="2023-12" db="EMBL/GenBank/DDBJ databases">
        <title>Genome assembly of Anisodus tanguticus.</title>
        <authorList>
            <person name="Wang Y.-J."/>
        </authorList>
    </citation>
    <scope>NUCLEOTIDE SEQUENCE</scope>
    <source>
        <strain evidence="10">KB-2021</strain>
        <tissue evidence="10">Leaf</tissue>
    </source>
</reference>
<feature type="compositionally biased region" description="Acidic residues" evidence="8">
    <location>
        <begin position="584"/>
        <end position="593"/>
    </location>
</feature>
<dbReference type="GO" id="GO:0010468">
    <property type="term" value="P:regulation of gene expression"/>
    <property type="evidence" value="ECO:0007669"/>
    <property type="project" value="InterPro"/>
</dbReference>
<keyword evidence="5 6" id="KW-0131">Cell cycle</keyword>
<evidence type="ECO:0000256" key="2">
    <source>
        <dbReference type="ARBA" id="ARBA00009252"/>
    </source>
</evidence>
<feature type="region of interest" description="Disordered" evidence="8">
    <location>
        <begin position="163"/>
        <end position="184"/>
    </location>
</feature>
<dbReference type="GO" id="GO:0061775">
    <property type="term" value="F:cohesin loader activity"/>
    <property type="evidence" value="ECO:0007669"/>
    <property type="project" value="InterPro"/>
</dbReference>
<feature type="compositionally biased region" description="Low complexity" evidence="8">
    <location>
        <begin position="1071"/>
        <end position="1087"/>
    </location>
</feature>
<evidence type="ECO:0000256" key="7">
    <source>
        <dbReference type="SAM" id="Coils"/>
    </source>
</evidence>
<feature type="region of interest" description="Disordered" evidence="8">
    <location>
        <begin position="484"/>
        <end position="508"/>
    </location>
</feature>
<dbReference type="InterPro" id="IPR011989">
    <property type="entry name" value="ARM-like"/>
</dbReference>
<dbReference type="PANTHER" id="PTHR21704">
    <property type="entry name" value="NIPPED-B-LIKE PROTEIN DELANGIN SCC2-RELATED"/>
    <property type="match status" value="1"/>
</dbReference>
<comment type="similarity">
    <text evidence="2 6">Belongs to the SCC2/Nipped-B family.</text>
</comment>
<feature type="region of interest" description="Disordered" evidence="8">
    <location>
        <begin position="421"/>
        <end position="453"/>
    </location>
</feature>
<feature type="region of interest" description="Disordered" evidence="8">
    <location>
        <begin position="1065"/>
        <end position="1090"/>
    </location>
</feature>
<organism evidence="10 11">
    <name type="scientific">Anisodus tanguticus</name>
    <dbReference type="NCBI Taxonomy" id="243964"/>
    <lineage>
        <taxon>Eukaryota</taxon>
        <taxon>Viridiplantae</taxon>
        <taxon>Streptophyta</taxon>
        <taxon>Embryophyta</taxon>
        <taxon>Tracheophyta</taxon>
        <taxon>Spermatophyta</taxon>
        <taxon>Magnoliopsida</taxon>
        <taxon>eudicotyledons</taxon>
        <taxon>Gunneridae</taxon>
        <taxon>Pentapetalae</taxon>
        <taxon>asterids</taxon>
        <taxon>lamiids</taxon>
        <taxon>Solanales</taxon>
        <taxon>Solanaceae</taxon>
        <taxon>Solanoideae</taxon>
        <taxon>Hyoscyameae</taxon>
        <taxon>Anisodus</taxon>
    </lineage>
</organism>
<evidence type="ECO:0000313" key="11">
    <source>
        <dbReference type="Proteomes" id="UP001291623"/>
    </source>
</evidence>
<feature type="region of interest" description="Disordered" evidence="8">
    <location>
        <begin position="654"/>
        <end position="677"/>
    </location>
</feature>
<feature type="coiled-coil region" evidence="7">
    <location>
        <begin position="836"/>
        <end position="863"/>
    </location>
</feature>
<dbReference type="CDD" id="cd23958">
    <property type="entry name" value="SCC2"/>
    <property type="match status" value="1"/>
</dbReference>
<feature type="region of interest" description="Disordered" evidence="8">
    <location>
        <begin position="380"/>
        <end position="404"/>
    </location>
</feature>
<feature type="region of interest" description="Disordered" evidence="8">
    <location>
        <begin position="262"/>
        <end position="325"/>
    </location>
</feature>
<dbReference type="Gene3D" id="1.25.10.10">
    <property type="entry name" value="Leucine-rich Repeat Variant"/>
    <property type="match status" value="1"/>
</dbReference>
<comment type="caution">
    <text evidence="10">The sequence shown here is derived from an EMBL/GenBank/DDBJ whole genome shotgun (WGS) entry which is preliminary data.</text>
</comment>
<feature type="compositionally biased region" description="Low complexity" evidence="8">
    <location>
        <begin position="654"/>
        <end position="665"/>
    </location>
</feature>
<comment type="subcellular location">
    <subcellularLocation>
        <location evidence="1 6">Nucleus</location>
    </subcellularLocation>
</comment>
<feature type="compositionally biased region" description="Low complexity" evidence="8">
    <location>
        <begin position="382"/>
        <end position="398"/>
    </location>
</feature>